<dbReference type="SMART" id="SM00256">
    <property type="entry name" value="FBOX"/>
    <property type="match status" value="2"/>
</dbReference>
<dbReference type="PANTHER" id="PTHR32153">
    <property type="entry name" value="OJ000223_09.16 PROTEIN"/>
    <property type="match status" value="1"/>
</dbReference>
<dbReference type="Gene3D" id="3.80.10.10">
    <property type="entry name" value="Ribonuclease Inhibitor"/>
    <property type="match status" value="1"/>
</dbReference>
<dbReference type="InterPro" id="IPR055411">
    <property type="entry name" value="LRR_FXL15/At3g58940/PEG3-like"/>
</dbReference>
<dbReference type="PROSITE" id="PS50181">
    <property type="entry name" value="FBOX"/>
    <property type="match status" value="2"/>
</dbReference>
<dbReference type="STRING" id="77586.A0A0D9VMX7"/>
<dbReference type="Gramene" id="LPERR02G31450.1">
    <property type="protein sequence ID" value="LPERR02G31450.1"/>
    <property type="gene ID" value="LPERR02G31450"/>
</dbReference>
<evidence type="ECO:0000259" key="1">
    <source>
        <dbReference type="PROSITE" id="PS50181"/>
    </source>
</evidence>
<dbReference type="SUPFAM" id="SSF52047">
    <property type="entry name" value="RNI-like"/>
    <property type="match status" value="1"/>
</dbReference>
<protein>
    <recommendedName>
        <fullName evidence="1">F-box domain-containing protein</fullName>
    </recommendedName>
</protein>
<evidence type="ECO:0000313" key="3">
    <source>
        <dbReference type="Proteomes" id="UP000032180"/>
    </source>
</evidence>
<dbReference type="HOGENOM" id="CLU_024168_2_0_1"/>
<dbReference type="Pfam" id="PF24758">
    <property type="entry name" value="LRR_At5g56370"/>
    <property type="match status" value="1"/>
</dbReference>
<dbReference type="Proteomes" id="UP000032180">
    <property type="component" value="Chromosome 2"/>
</dbReference>
<sequence length="580" mass="67543">MKNKKGSRRNKPAVKFVQDRISDLPDDVLLNIFERLDTPDAVRTCILSKKMAMLPYLSITAWDHWCKMLRDKKKREERGYCEKANVEWEPSVSDLKHQNLAKLTIHGFQPDQTLRVIEAAVNLKKVILYDRKVGKCCASMDPKIKVTPSRYPRTIEEQELLKKIRQDRISDLPDDVLLNIFERLDTPDAVRTCILSKKMAMLPYMLSQFVVDANSFIPKDDDDSGFLSLRDTVQMNGAVVDATNNILTFRNPQIPLHQLRLRFYLRYYDFLSIGKAVSQAMATHDLDIIEFTNVTEKERIECTNDDLLFFAKQFNIFFSAYPGVFAGLTRLQIQNLRFDESDIPNILLNCKKLEFLRLYNCKSKSRTVLRVEHHHLVELQIAYGNFETVELVYLPKLERMTCQIWVLPESSEQLAPMLRELQHVTLRKLPEGCDINWTMFIVEAAPKLKELSITVWDHWCKILIDKKKREESGYCEKANVEWEPSVSDLKHQNLTKLTIHGFQPDQNFVGYVMRMMEVAINLKEISLYDRKVLECCEDLDPKIEVVPSRYLRTIDEQELLKKEMAEGVGIALSDVIHFRS</sequence>
<feature type="domain" description="F-box" evidence="1">
    <location>
        <begin position="18"/>
        <end position="54"/>
    </location>
</feature>
<dbReference type="InterPro" id="IPR044997">
    <property type="entry name" value="F-box_plant"/>
</dbReference>
<dbReference type="AlphaFoldDB" id="A0A0D9VMX7"/>
<dbReference type="SUPFAM" id="SSF81383">
    <property type="entry name" value="F-box domain"/>
    <property type="match status" value="2"/>
</dbReference>
<dbReference type="InterPro" id="IPR001810">
    <property type="entry name" value="F-box_dom"/>
</dbReference>
<reference evidence="2" key="3">
    <citation type="submission" date="2015-04" db="UniProtKB">
        <authorList>
            <consortium name="EnsemblPlants"/>
        </authorList>
    </citation>
    <scope>IDENTIFICATION</scope>
</reference>
<dbReference type="Pfam" id="PF00646">
    <property type="entry name" value="F-box"/>
    <property type="match status" value="2"/>
</dbReference>
<name>A0A0D9VMX7_9ORYZ</name>
<keyword evidence="3" id="KW-1185">Reference proteome</keyword>
<organism evidence="2 3">
    <name type="scientific">Leersia perrieri</name>
    <dbReference type="NCBI Taxonomy" id="77586"/>
    <lineage>
        <taxon>Eukaryota</taxon>
        <taxon>Viridiplantae</taxon>
        <taxon>Streptophyta</taxon>
        <taxon>Embryophyta</taxon>
        <taxon>Tracheophyta</taxon>
        <taxon>Spermatophyta</taxon>
        <taxon>Magnoliopsida</taxon>
        <taxon>Liliopsida</taxon>
        <taxon>Poales</taxon>
        <taxon>Poaceae</taxon>
        <taxon>BOP clade</taxon>
        <taxon>Oryzoideae</taxon>
        <taxon>Oryzeae</taxon>
        <taxon>Oryzinae</taxon>
        <taxon>Leersia</taxon>
    </lineage>
</organism>
<feature type="domain" description="F-box" evidence="1">
    <location>
        <begin position="166"/>
        <end position="202"/>
    </location>
</feature>
<dbReference type="InterPro" id="IPR036047">
    <property type="entry name" value="F-box-like_dom_sf"/>
</dbReference>
<dbReference type="Gene3D" id="1.20.1280.50">
    <property type="match status" value="1"/>
</dbReference>
<dbReference type="EnsemblPlants" id="LPERR02G31450.1">
    <property type="protein sequence ID" value="LPERR02G31450.1"/>
    <property type="gene ID" value="LPERR02G31450"/>
</dbReference>
<reference evidence="2 3" key="1">
    <citation type="submission" date="2012-08" db="EMBL/GenBank/DDBJ databases">
        <title>Oryza genome evolution.</title>
        <authorList>
            <person name="Wing R.A."/>
        </authorList>
    </citation>
    <scope>NUCLEOTIDE SEQUENCE</scope>
</reference>
<accession>A0A0D9VMX7</accession>
<dbReference type="eggNOG" id="KOG0342">
    <property type="taxonomic scope" value="Eukaryota"/>
</dbReference>
<proteinExistence type="predicted"/>
<reference evidence="3" key="2">
    <citation type="submission" date="2013-12" db="EMBL/GenBank/DDBJ databases">
        <authorList>
            <person name="Yu Y."/>
            <person name="Lee S."/>
            <person name="de Baynast K."/>
            <person name="Wissotski M."/>
            <person name="Liu L."/>
            <person name="Talag J."/>
            <person name="Goicoechea J."/>
            <person name="Angelova A."/>
            <person name="Jetty R."/>
            <person name="Kudrna D."/>
            <person name="Golser W."/>
            <person name="Rivera L."/>
            <person name="Zhang J."/>
            <person name="Wing R."/>
        </authorList>
    </citation>
    <scope>NUCLEOTIDE SEQUENCE</scope>
</reference>
<evidence type="ECO:0000313" key="2">
    <source>
        <dbReference type="EnsemblPlants" id="LPERR02G31450.1"/>
    </source>
</evidence>
<dbReference type="InterPro" id="IPR032675">
    <property type="entry name" value="LRR_dom_sf"/>
</dbReference>